<dbReference type="EMBL" id="FODV01000017">
    <property type="protein sequence ID" value="SEP15863.1"/>
    <property type="molecule type" value="Genomic_DNA"/>
</dbReference>
<dbReference type="Proteomes" id="UP000199126">
    <property type="component" value="Unassembled WGS sequence"/>
</dbReference>
<organism evidence="1 2">
    <name type="scientific">Halogranum amylolyticum</name>
    <dbReference type="NCBI Taxonomy" id="660520"/>
    <lineage>
        <taxon>Archaea</taxon>
        <taxon>Methanobacteriati</taxon>
        <taxon>Methanobacteriota</taxon>
        <taxon>Stenosarchaea group</taxon>
        <taxon>Halobacteria</taxon>
        <taxon>Halobacteriales</taxon>
        <taxon>Haloferacaceae</taxon>
    </lineage>
</organism>
<sequence length="44" mass="5190">MRMETTDNTRATEGITDDDRERIQAYLSMPAYRRTPHMLCPSEE</sequence>
<evidence type="ECO:0000313" key="2">
    <source>
        <dbReference type="Proteomes" id="UP000199126"/>
    </source>
</evidence>
<reference evidence="2" key="1">
    <citation type="submission" date="2016-10" db="EMBL/GenBank/DDBJ databases">
        <authorList>
            <person name="Varghese N."/>
            <person name="Submissions S."/>
        </authorList>
    </citation>
    <scope>NUCLEOTIDE SEQUENCE [LARGE SCALE GENOMIC DNA]</scope>
    <source>
        <strain evidence="2">CGMCC 1.10121</strain>
    </source>
</reference>
<protein>
    <submittedName>
        <fullName evidence="1">Uncharacterized protein</fullName>
    </submittedName>
</protein>
<keyword evidence="2" id="KW-1185">Reference proteome</keyword>
<proteinExistence type="predicted"/>
<gene>
    <name evidence="1" type="ORF">SAMN04487948_11766</name>
</gene>
<accession>A0A1H8VKJ9</accession>
<name>A0A1H8VKJ9_9EURY</name>
<dbReference type="AlphaFoldDB" id="A0A1H8VKJ9"/>
<evidence type="ECO:0000313" key="1">
    <source>
        <dbReference type="EMBL" id="SEP15863.1"/>
    </source>
</evidence>